<evidence type="ECO:0008006" key="4">
    <source>
        <dbReference type="Google" id="ProtNLM"/>
    </source>
</evidence>
<comment type="caution">
    <text evidence="2">The sequence shown here is derived from an EMBL/GenBank/DDBJ whole genome shotgun (WGS) entry which is preliminary data.</text>
</comment>
<organism evidence="2 3">
    <name type="scientific">Reticulomyxa filosa</name>
    <dbReference type="NCBI Taxonomy" id="46433"/>
    <lineage>
        <taxon>Eukaryota</taxon>
        <taxon>Sar</taxon>
        <taxon>Rhizaria</taxon>
        <taxon>Retaria</taxon>
        <taxon>Foraminifera</taxon>
        <taxon>Monothalamids</taxon>
        <taxon>Reticulomyxidae</taxon>
        <taxon>Reticulomyxa</taxon>
    </lineage>
</organism>
<name>X6LUR6_RETFI</name>
<evidence type="ECO:0000313" key="3">
    <source>
        <dbReference type="Proteomes" id="UP000023152"/>
    </source>
</evidence>
<dbReference type="Proteomes" id="UP000023152">
    <property type="component" value="Unassembled WGS sequence"/>
</dbReference>
<feature type="transmembrane region" description="Helical" evidence="1">
    <location>
        <begin position="12"/>
        <end position="33"/>
    </location>
</feature>
<keyword evidence="1" id="KW-1133">Transmembrane helix</keyword>
<evidence type="ECO:0000313" key="2">
    <source>
        <dbReference type="EMBL" id="ETO04455.1"/>
    </source>
</evidence>
<gene>
    <name evidence="2" type="ORF">RFI_32942</name>
</gene>
<dbReference type="EMBL" id="ASPP01029341">
    <property type="protein sequence ID" value="ETO04455.1"/>
    <property type="molecule type" value="Genomic_DNA"/>
</dbReference>
<protein>
    <recommendedName>
        <fullName evidence="4">Transmembrane protein</fullName>
    </recommendedName>
</protein>
<proteinExistence type="predicted"/>
<feature type="transmembrane region" description="Helical" evidence="1">
    <location>
        <begin position="45"/>
        <end position="66"/>
    </location>
</feature>
<reference evidence="2 3" key="1">
    <citation type="journal article" date="2013" name="Curr. Biol.">
        <title>The Genome of the Foraminiferan Reticulomyxa filosa.</title>
        <authorList>
            <person name="Glockner G."/>
            <person name="Hulsmann N."/>
            <person name="Schleicher M."/>
            <person name="Noegel A.A."/>
            <person name="Eichinger L."/>
            <person name="Gallinger C."/>
            <person name="Pawlowski J."/>
            <person name="Sierra R."/>
            <person name="Euteneuer U."/>
            <person name="Pillet L."/>
            <person name="Moustafa A."/>
            <person name="Platzer M."/>
            <person name="Groth M."/>
            <person name="Szafranski K."/>
            <person name="Schliwa M."/>
        </authorList>
    </citation>
    <scope>NUCLEOTIDE SEQUENCE [LARGE SCALE GENOMIC DNA]</scope>
</reference>
<keyword evidence="1" id="KW-0812">Transmembrane</keyword>
<sequence>MKNSAVSLFTEIFMFFFTFFLMCVENIDTYLHLDGLKPSSQYNSLLLVFFLLFLNFVAIISILITYQLKNISVFDLNTFQFIKHYTLPTNNIIFYHFLVSNSENGQGQQMMKTNQQNYQILLFCFKTGLSIEYDENNNTFQFHNHNIASLYKYAYYWRI</sequence>
<keyword evidence="3" id="KW-1185">Reference proteome</keyword>
<accession>X6LUR6</accession>
<keyword evidence="1" id="KW-0472">Membrane</keyword>
<evidence type="ECO:0000256" key="1">
    <source>
        <dbReference type="SAM" id="Phobius"/>
    </source>
</evidence>
<dbReference type="AlphaFoldDB" id="X6LUR6"/>